<evidence type="ECO:0000313" key="2">
    <source>
        <dbReference type="Proteomes" id="UP001501940"/>
    </source>
</evidence>
<keyword evidence="2" id="KW-1185">Reference proteome</keyword>
<name>A0AAQ5ZUY7_AMPOC</name>
<reference evidence="1 2" key="1">
    <citation type="submission" date="2022-01" db="EMBL/GenBank/DDBJ databases">
        <title>A chromosome-scale genome assembly of the false clownfish, Amphiprion ocellaris.</title>
        <authorList>
            <person name="Ryu T."/>
        </authorList>
    </citation>
    <scope>NUCLEOTIDE SEQUENCE [LARGE SCALE GENOMIC DNA]</scope>
</reference>
<reference evidence="1" key="3">
    <citation type="submission" date="2025-09" db="UniProtKB">
        <authorList>
            <consortium name="Ensembl"/>
        </authorList>
    </citation>
    <scope>IDENTIFICATION</scope>
</reference>
<organism evidence="1 2">
    <name type="scientific">Amphiprion ocellaris</name>
    <name type="common">Clown anemonefish</name>
    <dbReference type="NCBI Taxonomy" id="80972"/>
    <lineage>
        <taxon>Eukaryota</taxon>
        <taxon>Metazoa</taxon>
        <taxon>Chordata</taxon>
        <taxon>Craniata</taxon>
        <taxon>Vertebrata</taxon>
        <taxon>Euteleostomi</taxon>
        <taxon>Actinopterygii</taxon>
        <taxon>Neopterygii</taxon>
        <taxon>Teleostei</taxon>
        <taxon>Neoteleostei</taxon>
        <taxon>Acanthomorphata</taxon>
        <taxon>Ovalentaria</taxon>
        <taxon>Pomacentridae</taxon>
        <taxon>Amphiprion</taxon>
    </lineage>
</organism>
<evidence type="ECO:0000313" key="1">
    <source>
        <dbReference type="Ensembl" id="ENSAOCP00000069893.1"/>
    </source>
</evidence>
<dbReference type="Ensembl" id="ENSAOCT00000035696.1">
    <property type="protein sequence ID" value="ENSAOCP00000069893.1"/>
    <property type="gene ID" value="ENSAOCG00000027418.1"/>
</dbReference>
<sequence length="125" mass="13977">MVSSSASSFCNSSSCDLFDVVKPTHCRSTSLSLSVNHSLNDCFLKAVMILWQQHISKESNPFLSADFIVQDSEPYDVTAKAVDLNSLTLRDEGSLLFHGLVMFCTTICVGYAEQLEIAEHFYMFY</sequence>
<gene>
    <name evidence="1" type="primary">RABIF</name>
</gene>
<proteinExistence type="predicted"/>
<dbReference type="AlphaFoldDB" id="A0AAQ5ZUY7"/>
<protein>
    <submittedName>
        <fullName evidence="1">Uncharacterized protein</fullName>
    </submittedName>
</protein>
<dbReference type="GeneTree" id="ENSGT01120000278238"/>
<dbReference type="Proteomes" id="UP001501940">
    <property type="component" value="Chromosome 12"/>
</dbReference>
<accession>A0AAQ5ZUY7</accession>
<reference evidence="1" key="2">
    <citation type="submission" date="2025-08" db="UniProtKB">
        <authorList>
            <consortium name="Ensembl"/>
        </authorList>
    </citation>
    <scope>IDENTIFICATION</scope>
</reference>